<gene>
    <name evidence="1" type="ORF">DPEC_G00078610</name>
</gene>
<protein>
    <submittedName>
        <fullName evidence="1">Uncharacterized protein</fullName>
    </submittedName>
</protein>
<reference evidence="1" key="1">
    <citation type="submission" date="2021-05" db="EMBL/GenBank/DDBJ databases">
        <authorList>
            <person name="Pan Q."/>
            <person name="Jouanno E."/>
            <person name="Zahm M."/>
            <person name="Klopp C."/>
            <person name="Cabau C."/>
            <person name="Louis A."/>
            <person name="Berthelot C."/>
            <person name="Parey E."/>
            <person name="Roest Crollius H."/>
            <person name="Montfort J."/>
            <person name="Robinson-Rechavi M."/>
            <person name="Bouchez O."/>
            <person name="Lampietro C."/>
            <person name="Lopez Roques C."/>
            <person name="Donnadieu C."/>
            <person name="Postlethwait J."/>
            <person name="Bobe J."/>
            <person name="Dillon D."/>
            <person name="Chandos A."/>
            <person name="von Hippel F."/>
            <person name="Guiguen Y."/>
        </authorList>
    </citation>
    <scope>NUCLEOTIDE SEQUENCE</scope>
    <source>
        <strain evidence="1">YG-Jan2019</strain>
    </source>
</reference>
<proteinExistence type="predicted"/>
<comment type="caution">
    <text evidence="1">The sequence shown here is derived from an EMBL/GenBank/DDBJ whole genome shotgun (WGS) entry which is preliminary data.</text>
</comment>
<organism evidence="1 2">
    <name type="scientific">Dallia pectoralis</name>
    <name type="common">Alaska blackfish</name>
    <dbReference type="NCBI Taxonomy" id="75939"/>
    <lineage>
        <taxon>Eukaryota</taxon>
        <taxon>Metazoa</taxon>
        <taxon>Chordata</taxon>
        <taxon>Craniata</taxon>
        <taxon>Vertebrata</taxon>
        <taxon>Euteleostomi</taxon>
        <taxon>Actinopterygii</taxon>
        <taxon>Neopterygii</taxon>
        <taxon>Teleostei</taxon>
        <taxon>Protacanthopterygii</taxon>
        <taxon>Esociformes</taxon>
        <taxon>Umbridae</taxon>
        <taxon>Dallia</taxon>
    </lineage>
</organism>
<accession>A0ACC2H4D6</accession>
<dbReference type="Proteomes" id="UP001157502">
    <property type="component" value="Chromosome 6"/>
</dbReference>
<keyword evidence="2" id="KW-1185">Reference proteome</keyword>
<sequence length="1553" mass="177227">MTTAAPGNECKVTDSPRMDRVQLVRGRREEREKNQDREEFLRNKEQRARQQLERRADEQWRRMEERNKREEERRATVEERRRQQKVGEQERLEALVRRRERGGERERRMEEDGRDSMENRPKRWTWGGPPGGGEGNLKTPPFHAIGSALPHHPASAASPNQSRNACEFLTPPSSDQPITKRLSNSSTSLHSPDRASPSPQRPAMKGSPSRKTSNGPLDDRTPKTATTERGPVSALTDASMRRLESPTTPTRSSSPRGQSKGIGTPKRVRSTKSRVQSPCSPGQYPPSPLRQRPPITEGNLDARGHGTLERKTSKPDPQEKKIPKSSSRDLAAESPGTPTGRNVAGTTDAEEASRLLAERRRLARVQKEQEEKLRQEEERLRAEEEQRRKQEAQEEQAREAQRLVEERERLEEERKTREEEERKTKERRWKDMHDQLDREREEACLRAHREAERKRQERELLQIQEEQERLQRKKRIEEIMKRTRKSESDTPSQGVCEMNGSPAGGGRDETGHVGSPLITLGLLENKICGVDELSDGVQSMDVSPVSRDEMGSVQEFSPVCEGLNSMSNGPTLEHILSLTSHSDTPPYQAGTPPQALLSFSTASALENWMFRIEALYRTTGGESNQLPAPPPWSKLVFWCSYPLLEALGSRVLVGKCAAVNKMSRPRSRSPHYSHRGSPQRQDGPRFPWEDPGFDPKQVLADLGRHQWEGNRGPGVTHEDHWTRFMDEIHPDGHRRPMSPDNLHPEGHKINLPQDLHRLDHHIPTEDFLHGRTPPGSFELGYAERRRLSPHDGRGRLRDEIKRSEEQERLLHSPQRLPRERLPSLTLQHPPHSPDHHQREPSGGWRREMRGQSRGRSRDFSPKGREPGRGWEQKGGVGGSPSPYRDRSRNDMHGERSTFSERTRKESNEAVHPGYGREAEFRERRPSLERPRVGYNAGGPRGYKAPQGNHDGLGPETLIVEHDHGILNCGRPEPHGDSGGRNRSPNHSRFGQRHHPRDGSFEERVRNSGSRDRPVHEDRRGPVHEDRRGPVHEDRRGPVHEDRRGPVHEDRRGPVHEDRRGPVHEDRRGPVHEDRRGPVHEDRRGPVHEDRRGPVHEDRRGPVREDRRVPVYNERRGQLHNKRRKLTHEPRRNPDNDRVAIPVGLPDRSSPTQPRARNTAFCGLRGAPFRGGGKRQMDTSRNRFLGLEPGPWDAKSQHSTPERQQYAPMGDDWDMEPREEQHGWVEGSDLKPNWAQGAGPRPGLRPMQSRVGPGGPQRRDLNPDWQRLQKDMAVSPLGAGEEETLTIKVDMNRAMGQNSQLCYSPDRQLSLDLVNVGRQRLDFLPMLEHSGTYRESAMHSGSFAQEIITLVHQVKEHFFRGDGITLNERFSGTQDGGLLEEEKQEDEWPTLNRRFNMSMSEPDVEPLFSKAGRMQMQQPTVSDPGDLRHDLERRRQERLEGVKVTIPGCRARQQPMAAGSNHQEGYGSVEEEIQDEEDSAWSGQAPRGGRWSGHMENVRSPGQNMGGQQKNNRPPNHPGNRLGPMRHQMQNIDGTNWTLLGERPTTGNGFALVR</sequence>
<name>A0ACC2H4D6_DALPE</name>
<evidence type="ECO:0000313" key="2">
    <source>
        <dbReference type="Proteomes" id="UP001157502"/>
    </source>
</evidence>
<evidence type="ECO:0000313" key="1">
    <source>
        <dbReference type="EMBL" id="KAJ8010771.1"/>
    </source>
</evidence>
<dbReference type="EMBL" id="CM055733">
    <property type="protein sequence ID" value="KAJ8010771.1"/>
    <property type="molecule type" value="Genomic_DNA"/>
</dbReference>